<dbReference type="Proteomes" id="UP001056132">
    <property type="component" value="Chromosome 1"/>
</dbReference>
<dbReference type="AlphaFoldDB" id="A0AAE9I0W6"/>
<reference evidence="2" key="2">
    <citation type="submission" date="2022-05" db="EMBL/GenBank/DDBJ databases">
        <authorList>
            <person name="Kunte H.-J."/>
        </authorList>
    </citation>
    <scope>NUCLEOTIDE SEQUENCE</scope>
    <source>
        <strain evidence="2">G5</strain>
    </source>
</reference>
<dbReference type="InterPro" id="IPR006944">
    <property type="entry name" value="Phage/GTA_portal"/>
</dbReference>
<dbReference type="KEGG" id="ccam:M5D45_10465"/>
<protein>
    <submittedName>
        <fullName evidence="2">Phage portal protein</fullName>
    </submittedName>
</protein>
<evidence type="ECO:0000313" key="3">
    <source>
        <dbReference type="Proteomes" id="UP001056132"/>
    </source>
</evidence>
<dbReference type="RefSeq" id="WP_250024621.1">
    <property type="nucleotide sequence ID" value="NZ_CP097330.1"/>
</dbReference>
<name>A0AAE9I0W6_9BURK</name>
<sequence length="386" mass="43081">MTVNEQTALNNDTVWACVKLISETVSTLPLGLYERKRDGTREPATDHRLYDLLHNEPNSHMSAVSFWQAAVLSLLLWGNAYAEIERIGGRIVSLEFLDPARVSVRRDRTGALEYRYTDYDTTQRVIARDRMFHIRAFSLDGEIGVSAIQYGYNSIGSAMATDKASDETFKNASRASGIVSMDHAFTPGQRDDVRAHVKKVDAEGGVYVLEKGAGFTSLKFSPADAELLASRSFSVETICRWFRVPPVMIGHGDKQSSWPTSTEAQGALFLRYVLRSLISRIEQEIRRTLLTPAERTRYFAEFAIEGLLRGDSAARSAFYSTALQNGWMSRNEVRRLENLPPAEGGDILTVQSNMMPITMIGTAAPQATTVRDALKQWLEIGILEQT</sequence>
<dbReference type="Pfam" id="PF04860">
    <property type="entry name" value="Phage_portal"/>
    <property type="match status" value="1"/>
</dbReference>
<reference evidence="2" key="1">
    <citation type="journal article" date="2022" name="Microbiol. Resour. Announc.">
        <title>Genome Sequence of Cupriavidus campinensis Strain G5, a Member of a Bacterial Consortium Capable of Polyethylene Degradation.</title>
        <authorList>
            <person name="Schneider B."/>
            <person name="Pfeiffer F."/>
            <person name="Dyall-Smith M."/>
            <person name="Kunte H.J."/>
        </authorList>
    </citation>
    <scope>NUCLEOTIDE SEQUENCE</scope>
    <source>
        <strain evidence="2">G5</strain>
    </source>
</reference>
<evidence type="ECO:0000313" key="1">
    <source>
        <dbReference type="EMBL" id="URF02978.1"/>
    </source>
</evidence>
<organism evidence="2 3">
    <name type="scientific">Cupriavidus campinensis</name>
    <dbReference type="NCBI Taxonomy" id="151783"/>
    <lineage>
        <taxon>Bacteria</taxon>
        <taxon>Pseudomonadati</taxon>
        <taxon>Pseudomonadota</taxon>
        <taxon>Betaproteobacteria</taxon>
        <taxon>Burkholderiales</taxon>
        <taxon>Burkholderiaceae</taxon>
        <taxon>Cupriavidus</taxon>
    </lineage>
</organism>
<dbReference type="KEGG" id="ccam:M5D45_06640"/>
<accession>A0AAE9I0W6</accession>
<dbReference type="NCBIfam" id="TIGR01537">
    <property type="entry name" value="portal_HK97"/>
    <property type="match status" value="1"/>
</dbReference>
<dbReference type="EMBL" id="CP097330">
    <property type="protein sequence ID" value="URF02978.1"/>
    <property type="molecule type" value="Genomic_DNA"/>
</dbReference>
<gene>
    <name evidence="2" type="ORF">M5D45_06640</name>
    <name evidence="1" type="ORF">M5D45_10465</name>
</gene>
<evidence type="ECO:0000313" key="2">
    <source>
        <dbReference type="EMBL" id="URF05477.1"/>
    </source>
</evidence>
<proteinExistence type="predicted"/>
<dbReference type="InterPro" id="IPR006427">
    <property type="entry name" value="Portal_HK97"/>
</dbReference>
<dbReference type="EMBL" id="CP097330">
    <property type="protein sequence ID" value="URF05477.1"/>
    <property type="molecule type" value="Genomic_DNA"/>
</dbReference>